<dbReference type="Gene3D" id="1.10.600.10">
    <property type="entry name" value="Farnesyl Diphosphate Synthase"/>
    <property type="match status" value="1"/>
</dbReference>
<evidence type="ECO:0000313" key="6">
    <source>
        <dbReference type="Proteomes" id="UP001175261"/>
    </source>
</evidence>
<dbReference type="SFLD" id="SFLDG01020">
    <property type="entry name" value="Terpene_Cyclase_Like_2"/>
    <property type="match status" value="1"/>
</dbReference>
<dbReference type="InterPro" id="IPR008949">
    <property type="entry name" value="Isoprenoid_synthase_dom_sf"/>
</dbReference>
<organism evidence="5 6">
    <name type="scientific">Sarocladium strictum</name>
    <name type="common">Black bundle disease fungus</name>
    <name type="synonym">Acremonium strictum</name>
    <dbReference type="NCBI Taxonomy" id="5046"/>
    <lineage>
        <taxon>Eukaryota</taxon>
        <taxon>Fungi</taxon>
        <taxon>Dikarya</taxon>
        <taxon>Ascomycota</taxon>
        <taxon>Pezizomycotina</taxon>
        <taxon>Sordariomycetes</taxon>
        <taxon>Hypocreomycetidae</taxon>
        <taxon>Hypocreales</taxon>
        <taxon>Sarocladiaceae</taxon>
        <taxon>Sarocladium</taxon>
    </lineage>
</organism>
<evidence type="ECO:0000313" key="5">
    <source>
        <dbReference type="EMBL" id="KAK0387554.1"/>
    </source>
</evidence>
<comment type="similarity">
    <text evidence="2 4">Belongs to the terpene synthase family.</text>
</comment>
<keyword evidence="4" id="KW-0479">Metal-binding</keyword>
<evidence type="ECO:0000256" key="1">
    <source>
        <dbReference type="ARBA" id="ARBA00001946"/>
    </source>
</evidence>
<dbReference type="EC" id="4.2.3.-" evidence="4"/>
<gene>
    <name evidence="5" type="ORF">NLU13_3800</name>
</gene>
<dbReference type="GO" id="GO:0008299">
    <property type="term" value="P:isoprenoid biosynthetic process"/>
    <property type="evidence" value="ECO:0007669"/>
    <property type="project" value="UniProtKB-ARBA"/>
</dbReference>
<dbReference type="PANTHER" id="PTHR35201">
    <property type="entry name" value="TERPENE SYNTHASE"/>
    <property type="match status" value="1"/>
</dbReference>
<dbReference type="Pfam" id="PF19086">
    <property type="entry name" value="Terpene_syn_C_2"/>
    <property type="match status" value="1"/>
</dbReference>
<dbReference type="Proteomes" id="UP001175261">
    <property type="component" value="Unassembled WGS sequence"/>
</dbReference>
<reference evidence="5" key="1">
    <citation type="submission" date="2022-10" db="EMBL/GenBank/DDBJ databases">
        <title>Determination and structural analysis of whole genome sequence of Sarocladium strictum F4-1.</title>
        <authorList>
            <person name="Hu L."/>
            <person name="Jiang Y."/>
        </authorList>
    </citation>
    <scope>NUCLEOTIDE SEQUENCE</scope>
    <source>
        <strain evidence="5">F4-1</strain>
    </source>
</reference>
<keyword evidence="3 4" id="KW-0460">Magnesium</keyword>
<protein>
    <recommendedName>
        <fullName evidence="4">Terpene synthase</fullName>
        <ecNumber evidence="4">4.2.3.-</ecNumber>
    </recommendedName>
</protein>
<dbReference type="GO" id="GO:0010333">
    <property type="term" value="F:terpene synthase activity"/>
    <property type="evidence" value="ECO:0007669"/>
    <property type="project" value="InterPro"/>
</dbReference>
<evidence type="ECO:0000256" key="4">
    <source>
        <dbReference type="RuleBase" id="RU366034"/>
    </source>
</evidence>
<dbReference type="PANTHER" id="PTHR35201:SF4">
    <property type="entry name" value="BETA-PINACENE SYNTHASE-RELATED"/>
    <property type="match status" value="1"/>
</dbReference>
<name>A0AA39GII1_SARSR</name>
<dbReference type="GO" id="GO:0046872">
    <property type="term" value="F:metal ion binding"/>
    <property type="evidence" value="ECO:0007669"/>
    <property type="project" value="UniProtKB-KW"/>
</dbReference>
<dbReference type="EMBL" id="JAPDFR010000003">
    <property type="protein sequence ID" value="KAK0387554.1"/>
    <property type="molecule type" value="Genomic_DNA"/>
</dbReference>
<dbReference type="SFLD" id="SFLDS00005">
    <property type="entry name" value="Isoprenoid_Synthase_Type_I"/>
    <property type="match status" value="1"/>
</dbReference>
<keyword evidence="6" id="KW-1185">Reference proteome</keyword>
<dbReference type="AlphaFoldDB" id="A0AA39GII1"/>
<keyword evidence="4" id="KW-0456">Lyase</keyword>
<comment type="caution">
    <text evidence="5">The sequence shown here is derived from an EMBL/GenBank/DDBJ whole genome shotgun (WGS) entry which is preliminary data.</text>
</comment>
<dbReference type="SUPFAM" id="SSF48576">
    <property type="entry name" value="Terpenoid synthases"/>
    <property type="match status" value="1"/>
</dbReference>
<proteinExistence type="inferred from homology"/>
<comment type="cofactor">
    <cofactor evidence="1 4">
        <name>Mg(2+)</name>
        <dbReference type="ChEBI" id="CHEBI:18420"/>
    </cofactor>
</comment>
<accession>A0AA39GII1</accession>
<sequence>MSSEKRAALSHDAIIARLRGQTLRVPDLTAIFAGWPTPPVNPRYQSLRDPVHQVIGKISTKRPSSQRRQNDDLSLLTSLWYPAAPYDRLRTLAMYTVWLVCWDDEVDANEGDLAGDFAKAEAWRQETLDMVRAAFGLSENTTALDVEDSLHRVIMDVGSDLRQSYSTDQRQHVFDKISLFIRSCAEEQKLQLDKIVPDYDTYMSMRLQTVGGDTLCSLIEFSSNGHERAPLGFSSARHEIDKQVSVLLSLLNDLLSLKKELRTECVINAVATLMTDSNTLESVVADIIGKMGASVTEFDDAAKQLENSLTSQGQQQAVREYVNGCRSIITGTLEFTLKSPRYKLASLLADDGSLEVVL</sequence>
<evidence type="ECO:0000256" key="2">
    <source>
        <dbReference type="ARBA" id="ARBA00006333"/>
    </source>
</evidence>
<evidence type="ECO:0000256" key="3">
    <source>
        <dbReference type="ARBA" id="ARBA00022842"/>
    </source>
</evidence>
<dbReference type="InterPro" id="IPR034686">
    <property type="entry name" value="Terpene_cyclase-like_2"/>
</dbReference>